<keyword evidence="1" id="KW-0812">Transmembrane</keyword>
<feature type="transmembrane region" description="Helical" evidence="1">
    <location>
        <begin position="217"/>
        <end position="242"/>
    </location>
</feature>
<organism evidence="2 3">
    <name type="scientific">Clytia hemisphaerica</name>
    <dbReference type="NCBI Taxonomy" id="252671"/>
    <lineage>
        <taxon>Eukaryota</taxon>
        <taxon>Metazoa</taxon>
        <taxon>Cnidaria</taxon>
        <taxon>Hydrozoa</taxon>
        <taxon>Hydroidolina</taxon>
        <taxon>Leptothecata</taxon>
        <taxon>Obeliida</taxon>
        <taxon>Clytiidae</taxon>
        <taxon>Clytia</taxon>
    </lineage>
</organism>
<dbReference type="AlphaFoldDB" id="A0A7M5V7T2"/>
<feature type="transmembrane region" description="Helical" evidence="1">
    <location>
        <begin position="186"/>
        <end position="205"/>
    </location>
</feature>
<sequence length="418" mass="48616">FTMINSLMAGIKKKKLMTIFHFILGCVWAIIFLATYQSYHCSPVLLKNEDLGEMFKLKTDDPNSFHERAYVENPCYKYPVPYHLSGKPVQIQLVVKVKDLKSVKQISSTYFAASSKRKMGRKNADNIDLLIEVKDWKASRLLHSKKHSEIVFTGRFETTKYYGRLVRPVSFKAWGVKGREASSDEVWVKSLLALILGGFILSYLSKEILLRKTLTYAFIYLCRFIIKLIPLIGSLVILFVVISSTQMMWRCSSLYLENDNLGIMFQLDTTHHEMMHKAYYMNFCSHDESYVSSWRIATWWSIPIVSPKLSLFIRKKPDLKDMFTTKTSSILSKAFFTPTYLFIAKSQRRVKGKEHIIGLVIEAPEKYANSLRKNRKGRITIKGYLKDMDSDVSMVKDIWETKKMHIRPFVFVITDYIK</sequence>
<evidence type="ECO:0000313" key="3">
    <source>
        <dbReference type="Proteomes" id="UP000594262"/>
    </source>
</evidence>
<feature type="transmembrane region" description="Helical" evidence="1">
    <location>
        <begin position="16"/>
        <end position="36"/>
    </location>
</feature>
<accession>A0A7M5V7T2</accession>
<reference evidence="2" key="1">
    <citation type="submission" date="2021-01" db="UniProtKB">
        <authorList>
            <consortium name="EnsemblMetazoa"/>
        </authorList>
    </citation>
    <scope>IDENTIFICATION</scope>
</reference>
<keyword evidence="1" id="KW-0472">Membrane</keyword>
<dbReference type="EnsemblMetazoa" id="CLYHEMT004977.1">
    <property type="protein sequence ID" value="CLYHEMP004977.1"/>
    <property type="gene ID" value="CLYHEMG004977"/>
</dbReference>
<evidence type="ECO:0000313" key="2">
    <source>
        <dbReference type="EnsemblMetazoa" id="CLYHEMP004977.1"/>
    </source>
</evidence>
<dbReference type="Proteomes" id="UP000594262">
    <property type="component" value="Unplaced"/>
</dbReference>
<name>A0A7M5V7T2_9CNID</name>
<protein>
    <submittedName>
        <fullName evidence="2">Uncharacterized protein</fullName>
    </submittedName>
</protein>
<keyword evidence="1" id="KW-1133">Transmembrane helix</keyword>
<evidence type="ECO:0000256" key="1">
    <source>
        <dbReference type="SAM" id="Phobius"/>
    </source>
</evidence>
<keyword evidence="3" id="KW-1185">Reference proteome</keyword>
<proteinExistence type="predicted"/>